<dbReference type="EMBL" id="UINC01160132">
    <property type="protein sequence ID" value="SVD58610.1"/>
    <property type="molecule type" value="Genomic_DNA"/>
</dbReference>
<dbReference type="AlphaFoldDB" id="A0A382WJ19"/>
<sequence length="35" mass="3844">MPGQADGKDLLYLLRDRGDDIPIIIVSGWVDDDAT</sequence>
<gene>
    <name evidence="1" type="ORF">METZ01_LOCUS411464</name>
</gene>
<organism evidence="1">
    <name type="scientific">marine metagenome</name>
    <dbReference type="NCBI Taxonomy" id="408172"/>
    <lineage>
        <taxon>unclassified sequences</taxon>
        <taxon>metagenomes</taxon>
        <taxon>ecological metagenomes</taxon>
    </lineage>
</organism>
<proteinExistence type="predicted"/>
<reference evidence="1" key="1">
    <citation type="submission" date="2018-05" db="EMBL/GenBank/DDBJ databases">
        <authorList>
            <person name="Lanie J.A."/>
            <person name="Ng W.-L."/>
            <person name="Kazmierczak K.M."/>
            <person name="Andrzejewski T.M."/>
            <person name="Davidsen T.M."/>
            <person name="Wayne K.J."/>
            <person name="Tettelin H."/>
            <person name="Glass J.I."/>
            <person name="Rusch D."/>
            <person name="Podicherti R."/>
            <person name="Tsui H.-C.T."/>
            <person name="Winkler M.E."/>
        </authorList>
    </citation>
    <scope>NUCLEOTIDE SEQUENCE</scope>
</reference>
<evidence type="ECO:0000313" key="1">
    <source>
        <dbReference type="EMBL" id="SVD58610.1"/>
    </source>
</evidence>
<accession>A0A382WJ19</accession>
<protein>
    <recommendedName>
        <fullName evidence="2">Response regulatory domain-containing protein</fullName>
    </recommendedName>
</protein>
<feature type="non-terminal residue" evidence="1">
    <location>
        <position position="35"/>
    </location>
</feature>
<evidence type="ECO:0008006" key="2">
    <source>
        <dbReference type="Google" id="ProtNLM"/>
    </source>
</evidence>
<name>A0A382WJ19_9ZZZZ</name>